<proteinExistence type="inferred from homology"/>
<keyword evidence="4 7" id="KW-0812">Transmembrane</keyword>
<feature type="transmembrane region" description="Helical" evidence="7">
    <location>
        <begin position="20"/>
        <end position="40"/>
    </location>
</feature>
<feature type="domain" description="VTT" evidence="8">
    <location>
        <begin position="56"/>
        <end position="164"/>
    </location>
</feature>
<feature type="transmembrane region" description="Helical" evidence="7">
    <location>
        <begin position="52"/>
        <end position="72"/>
    </location>
</feature>
<keyword evidence="10" id="KW-1185">Reference proteome</keyword>
<evidence type="ECO:0000256" key="4">
    <source>
        <dbReference type="ARBA" id="ARBA00022692"/>
    </source>
</evidence>
<comment type="caution">
    <text evidence="9">The sequence shown here is derived from an EMBL/GenBank/DDBJ whole genome shotgun (WGS) entry which is preliminary data.</text>
</comment>
<evidence type="ECO:0000256" key="2">
    <source>
        <dbReference type="ARBA" id="ARBA00010792"/>
    </source>
</evidence>
<evidence type="ECO:0000256" key="7">
    <source>
        <dbReference type="SAM" id="Phobius"/>
    </source>
</evidence>
<dbReference type="PANTHER" id="PTHR42709:SF6">
    <property type="entry name" value="UNDECAPRENYL PHOSPHATE TRANSPORTER A"/>
    <property type="match status" value="1"/>
</dbReference>
<dbReference type="RefSeq" id="WP_123046121.1">
    <property type="nucleotide sequence ID" value="NZ_RDSR01000015.1"/>
</dbReference>
<dbReference type="PANTHER" id="PTHR42709">
    <property type="entry name" value="ALKALINE PHOSPHATASE LIKE PROTEIN"/>
    <property type="match status" value="1"/>
</dbReference>
<dbReference type="GO" id="GO:0005886">
    <property type="term" value="C:plasma membrane"/>
    <property type="evidence" value="ECO:0007669"/>
    <property type="project" value="UniProtKB-SubCell"/>
</dbReference>
<dbReference type="Pfam" id="PF09335">
    <property type="entry name" value="VTT_dom"/>
    <property type="match status" value="1"/>
</dbReference>
<feature type="transmembrane region" description="Helical" evidence="7">
    <location>
        <begin position="144"/>
        <end position="167"/>
    </location>
</feature>
<accession>A0A3M8L419</accession>
<reference evidence="9 10" key="1">
    <citation type="submission" date="2018-11" db="EMBL/GenBank/DDBJ databases">
        <title>Cryobacterium sp. nov., isolated from rhizosphere soil of lettuce.</title>
        <authorList>
            <person name="Wang Y."/>
        </authorList>
    </citation>
    <scope>NUCLEOTIDE SEQUENCE [LARGE SCALE GENOMIC DNA]</scope>
    <source>
        <strain evidence="9 10">NEAU-85</strain>
    </source>
</reference>
<keyword evidence="6 7" id="KW-0472">Membrane</keyword>
<gene>
    <name evidence="9" type="ORF">EEJ31_09810</name>
</gene>
<evidence type="ECO:0000256" key="3">
    <source>
        <dbReference type="ARBA" id="ARBA00022475"/>
    </source>
</evidence>
<dbReference type="EMBL" id="RDSR01000015">
    <property type="protein sequence ID" value="RNE59472.1"/>
    <property type="molecule type" value="Genomic_DNA"/>
</dbReference>
<evidence type="ECO:0000256" key="5">
    <source>
        <dbReference type="ARBA" id="ARBA00022989"/>
    </source>
</evidence>
<evidence type="ECO:0000313" key="10">
    <source>
        <dbReference type="Proteomes" id="UP000279859"/>
    </source>
</evidence>
<comment type="similarity">
    <text evidence="2">Belongs to the DedA family.</text>
</comment>
<name>A0A3M8L419_9MICO</name>
<protein>
    <submittedName>
        <fullName evidence="9">DedA family protein</fullName>
    </submittedName>
</protein>
<evidence type="ECO:0000313" key="9">
    <source>
        <dbReference type="EMBL" id="RNE59472.1"/>
    </source>
</evidence>
<evidence type="ECO:0000259" key="8">
    <source>
        <dbReference type="Pfam" id="PF09335"/>
    </source>
</evidence>
<dbReference type="InterPro" id="IPR032816">
    <property type="entry name" value="VTT_dom"/>
</dbReference>
<dbReference type="OrthoDB" id="9813426at2"/>
<evidence type="ECO:0000256" key="1">
    <source>
        <dbReference type="ARBA" id="ARBA00004651"/>
    </source>
</evidence>
<keyword evidence="3" id="KW-1003">Cell membrane</keyword>
<organism evidence="9 10">
    <name type="scientific">Cryobacterium tepidiphilum</name>
    <dbReference type="NCBI Taxonomy" id="2486026"/>
    <lineage>
        <taxon>Bacteria</taxon>
        <taxon>Bacillati</taxon>
        <taxon>Actinomycetota</taxon>
        <taxon>Actinomycetes</taxon>
        <taxon>Micrococcales</taxon>
        <taxon>Microbacteriaceae</taxon>
        <taxon>Cryobacterium</taxon>
    </lineage>
</organism>
<evidence type="ECO:0000256" key="6">
    <source>
        <dbReference type="ARBA" id="ARBA00023136"/>
    </source>
</evidence>
<dbReference type="Proteomes" id="UP000279859">
    <property type="component" value="Unassembled WGS sequence"/>
</dbReference>
<sequence length="219" mass="24005">MNDVLSWVLESVSAVDPLLRTLLCALGMFLETSVLVGLIVPGDTIVIVSSTGVESVLQFIALVLAVIGGALAGETVGFALGRYFGPRIQGSRLGRRLGKHHWVRAENYLRRRGGFAVFLSRFLPVFHSLIPLTVGMSGMRYRRFMAWTIPACILWSVAYVGVGSAAAGGYRELSGDLHFAGILFVGAIVAFVLLVFVVKKWLARREARHMEHDDTSRMQ</sequence>
<feature type="transmembrane region" description="Helical" evidence="7">
    <location>
        <begin position="179"/>
        <end position="198"/>
    </location>
</feature>
<dbReference type="AlphaFoldDB" id="A0A3M8L419"/>
<keyword evidence="5 7" id="KW-1133">Transmembrane helix</keyword>
<dbReference type="InterPro" id="IPR051311">
    <property type="entry name" value="DedA_domain"/>
</dbReference>
<comment type="subcellular location">
    <subcellularLocation>
        <location evidence="1">Cell membrane</location>
        <topology evidence="1">Multi-pass membrane protein</topology>
    </subcellularLocation>
</comment>